<keyword evidence="4" id="KW-0285">Flavoprotein</keyword>
<dbReference type="UniPathway" id="UPA00193"/>
<dbReference type="Pfam" id="PF02219">
    <property type="entry name" value="MTHFR"/>
    <property type="match status" value="1"/>
</dbReference>
<dbReference type="GO" id="GO:0035999">
    <property type="term" value="P:tetrahydrofolate interconversion"/>
    <property type="evidence" value="ECO:0007669"/>
    <property type="project" value="UniProtKB-UniPathway"/>
</dbReference>
<keyword evidence="6 8" id="KW-0560">Oxidoreductase</keyword>
<protein>
    <submittedName>
        <fullName evidence="8">Uncharacterized protein</fullName>
    </submittedName>
</protein>
<dbReference type="HOGENOM" id="CLU_025841_1_0_1"/>
<evidence type="ECO:0000256" key="3">
    <source>
        <dbReference type="ARBA" id="ARBA00006743"/>
    </source>
</evidence>
<evidence type="ECO:0000256" key="6">
    <source>
        <dbReference type="ARBA" id="ARBA00023002"/>
    </source>
</evidence>
<reference evidence="8 9" key="2">
    <citation type="journal article" date="2008" name="Bioinformatics">
        <title>Assembly reconciliation.</title>
        <authorList>
            <person name="Zimin A.V."/>
            <person name="Smith D.R."/>
            <person name="Sutton G."/>
            <person name="Yorke J.A."/>
        </authorList>
    </citation>
    <scope>NUCLEOTIDE SEQUENCE [LARGE SCALE GENOMIC DNA]</scope>
    <source>
        <strain evidence="8 9">TSC#14021-0224.01</strain>
    </source>
</reference>
<evidence type="ECO:0000256" key="7">
    <source>
        <dbReference type="RuleBase" id="RU004254"/>
    </source>
</evidence>
<dbReference type="GO" id="GO:0004489">
    <property type="term" value="F:methylenetetrahydrofolate reductase [NAD(P)H] activity"/>
    <property type="evidence" value="ECO:0007669"/>
    <property type="project" value="UniProtKB-EC"/>
</dbReference>
<dbReference type="Proteomes" id="UP000008711">
    <property type="component" value="Unassembled WGS sequence"/>
</dbReference>
<dbReference type="KEGG" id="der:6544580"/>
<organism evidence="8 9">
    <name type="scientific">Drosophila erecta</name>
    <name type="common">Fruit fly</name>
    <dbReference type="NCBI Taxonomy" id="7220"/>
    <lineage>
        <taxon>Eukaryota</taxon>
        <taxon>Metazoa</taxon>
        <taxon>Ecdysozoa</taxon>
        <taxon>Arthropoda</taxon>
        <taxon>Hexapoda</taxon>
        <taxon>Insecta</taxon>
        <taxon>Pterygota</taxon>
        <taxon>Neoptera</taxon>
        <taxon>Endopterygota</taxon>
        <taxon>Diptera</taxon>
        <taxon>Brachycera</taxon>
        <taxon>Muscomorpha</taxon>
        <taxon>Ephydroidea</taxon>
        <taxon>Drosophilidae</taxon>
        <taxon>Drosophila</taxon>
        <taxon>Sophophora</taxon>
    </lineage>
</organism>
<name>B3NGU8_DROER</name>
<dbReference type="SUPFAM" id="SSF51730">
    <property type="entry name" value="FAD-linked oxidoreductase"/>
    <property type="match status" value="1"/>
</dbReference>
<evidence type="ECO:0000256" key="5">
    <source>
        <dbReference type="ARBA" id="ARBA00022827"/>
    </source>
</evidence>
<accession>B3NGU8</accession>
<comment type="pathway">
    <text evidence="2 7">One-carbon metabolism; tetrahydrofolate interconversion.</text>
</comment>
<evidence type="ECO:0000313" key="9">
    <source>
        <dbReference type="Proteomes" id="UP000008711"/>
    </source>
</evidence>
<dbReference type="CDD" id="cd00537">
    <property type="entry name" value="MTHFR"/>
    <property type="match status" value="1"/>
</dbReference>
<dbReference type="InterPro" id="IPR029041">
    <property type="entry name" value="FAD-linked_oxidoreductase-like"/>
</dbReference>
<sequence>MHAIQVPAGGALPAAASYIPCVTFAPGQNECAVAEQRIGTLVAERTAQRRFFYGIEVMASGAGGRPTCLDFNHFLPLLPTFVSVVWLSQRYWDVEPVGQVESLRLAQHLATRIPVLPHVSAYRMRRQRLDQLLALNFSSLLAVRGDHVHEEQDFLVGHPMVEHLRRRRGDKISVCVPGYPEGYTSLGDVPQNSTKNMAFLKAKVDAGADCIITQLCYRPEVIVQFVKDCRAAGISVPIVVGLMSHESFRSYSMIEQIAGVHLPDDLREELDQLHSAHMRDMKSDQDLIRRFFVSLTVRTVRHVLEADVGVWAFHFFTLNRFKSVQAVLQELRDLDVIKDSERDKKGYEE</sequence>
<dbReference type="eggNOG" id="KOG0564">
    <property type="taxonomic scope" value="Eukaryota"/>
</dbReference>
<proteinExistence type="inferred from homology"/>
<keyword evidence="5" id="KW-0274">FAD</keyword>
<evidence type="ECO:0000256" key="4">
    <source>
        <dbReference type="ARBA" id="ARBA00022630"/>
    </source>
</evidence>
<dbReference type="InterPro" id="IPR003171">
    <property type="entry name" value="Mehydrof_redctse-like"/>
</dbReference>
<evidence type="ECO:0000256" key="1">
    <source>
        <dbReference type="ARBA" id="ARBA00001974"/>
    </source>
</evidence>
<evidence type="ECO:0000256" key="2">
    <source>
        <dbReference type="ARBA" id="ARBA00004777"/>
    </source>
</evidence>
<dbReference type="GO" id="GO:0005829">
    <property type="term" value="C:cytosol"/>
    <property type="evidence" value="ECO:0007669"/>
    <property type="project" value="TreeGrafter"/>
</dbReference>
<reference evidence="8 9" key="1">
    <citation type="journal article" date="2007" name="Nature">
        <title>Evolution of genes and genomes on the Drosophila phylogeny.</title>
        <authorList>
            <consortium name="Drosophila 12 Genomes Consortium"/>
            <person name="Clark A.G."/>
            <person name="Eisen M.B."/>
            <person name="Smith D.R."/>
            <person name="Bergman C.M."/>
            <person name="Oliver B."/>
            <person name="Markow T.A."/>
            <person name="Kaufman T.C."/>
            <person name="Kellis M."/>
            <person name="Gelbart W."/>
            <person name="Iyer V.N."/>
            <person name="Pollard D.A."/>
            <person name="Sackton T.B."/>
            <person name="Larracuente A.M."/>
            <person name="Singh N.D."/>
            <person name="Abad J.P."/>
            <person name="Abt D.N."/>
            <person name="Adryan B."/>
            <person name="Aguade M."/>
            <person name="Akashi H."/>
            <person name="Anderson W.W."/>
            <person name="Aquadro C.F."/>
            <person name="Ardell D.H."/>
            <person name="Arguello R."/>
            <person name="Artieri C.G."/>
            <person name="Barbash D.A."/>
            <person name="Barker D."/>
            <person name="Barsanti P."/>
            <person name="Batterham P."/>
            <person name="Batzoglou S."/>
            <person name="Begun D."/>
            <person name="Bhutkar A."/>
            <person name="Blanco E."/>
            <person name="Bosak S.A."/>
            <person name="Bradley R.K."/>
            <person name="Brand A.D."/>
            <person name="Brent M.R."/>
            <person name="Brooks A.N."/>
            <person name="Brown R.H."/>
            <person name="Butlin R.K."/>
            <person name="Caggese C."/>
            <person name="Calvi B.R."/>
            <person name="Bernardo de Carvalho A."/>
            <person name="Caspi A."/>
            <person name="Castrezana S."/>
            <person name="Celniker S.E."/>
            <person name="Chang J.L."/>
            <person name="Chapple C."/>
            <person name="Chatterji S."/>
            <person name="Chinwalla A."/>
            <person name="Civetta A."/>
            <person name="Clifton S.W."/>
            <person name="Comeron J.M."/>
            <person name="Costello J.C."/>
            <person name="Coyne J.A."/>
            <person name="Daub J."/>
            <person name="David R.G."/>
            <person name="Delcher A.L."/>
            <person name="Delehaunty K."/>
            <person name="Do C.B."/>
            <person name="Ebling H."/>
            <person name="Edwards K."/>
            <person name="Eickbush T."/>
            <person name="Evans J.D."/>
            <person name="Filipski A."/>
            <person name="Findeiss S."/>
            <person name="Freyhult E."/>
            <person name="Fulton L."/>
            <person name="Fulton R."/>
            <person name="Garcia A.C."/>
            <person name="Gardiner A."/>
            <person name="Garfield D.A."/>
            <person name="Garvin B.E."/>
            <person name="Gibson G."/>
            <person name="Gilbert D."/>
            <person name="Gnerre S."/>
            <person name="Godfrey J."/>
            <person name="Good R."/>
            <person name="Gotea V."/>
            <person name="Gravely B."/>
            <person name="Greenberg A.J."/>
            <person name="Griffiths-Jones S."/>
            <person name="Gross S."/>
            <person name="Guigo R."/>
            <person name="Gustafson E.A."/>
            <person name="Haerty W."/>
            <person name="Hahn M.W."/>
            <person name="Halligan D.L."/>
            <person name="Halpern A.L."/>
            <person name="Halter G.M."/>
            <person name="Han M.V."/>
            <person name="Heger A."/>
            <person name="Hillier L."/>
            <person name="Hinrichs A.S."/>
            <person name="Holmes I."/>
            <person name="Hoskins R.A."/>
            <person name="Hubisz M.J."/>
            <person name="Hultmark D."/>
            <person name="Huntley M.A."/>
            <person name="Jaffe D.B."/>
            <person name="Jagadeeshan S."/>
            <person name="Jeck W.R."/>
            <person name="Johnson J."/>
            <person name="Jones C.D."/>
            <person name="Jordan W.C."/>
            <person name="Karpen G.H."/>
            <person name="Kataoka E."/>
            <person name="Keightley P.D."/>
            <person name="Kheradpour P."/>
            <person name="Kirkness E.F."/>
            <person name="Koerich L.B."/>
            <person name="Kristiansen K."/>
            <person name="Kudrna D."/>
            <person name="Kulathinal R.J."/>
            <person name="Kumar S."/>
            <person name="Kwok R."/>
            <person name="Lander E."/>
            <person name="Langley C.H."/>
            <person name="Lapoint R."/>
            <person name="Lazzaro B.P."/>
            <person name="Lee S.J."/>
            <person name="Levesque L."/>
            <person name="Li R."/>
            <person name="Lin C.F."/>
            <person name="Lin M.F."/>
            <person name="Lindblad-Toh K."/>
            <person name="Llopart A."/>
            <person name="Long M."/>
            <person name="Low L."/>
            <person name="Lozovsky E."/>
            <person name="Lu J."/>
            <person name="Luo M."/>
            <person name="Machado C.A."/>
            <person name="Makalowski W."/>
            <person name="Marzo M."/>
            <person name="Matsuda M."/>
            <person name="Matzkin L."/>
            <person name="McAllister B."/>
            <person name="McBride C.S."/>
            <person name="McKernan B."/>
            <person name="McKernan K."/>
            <person name="Mendez-Lago M."/>
            <person name="Minx P."/>
            <person name="Mollenhauer M.U."/>
            <person name="Montooth K."/>
            <person name="Mount S.M."/>
            <person name="Mu X."/>
            <person name="Myers E."/>
            <person name="Negre B."/>
            <person name="Newfeld S."/>
            <person name="Nielsen R."/>
            <person name="Noor M.A."/>
            <person name="O'Grady P."/>
            <person name="Pachter L."/>
            <person name="Papaceit M."/>
            <person name="Parisi M.J."/>
            <person name="Parisi M."/>
            <person name="Parts L."/>
            <person name="Pedersen J.S."/>
            <person name="Pesole G."/>
            <person name="Phillippy A.M."/>
            <person name="Ponting C.P."/>
            <person name="Pop M."/>
            <person name="Porcelli D."/>
            <person name="Powell J.R."/>
            <person name="Prohaska S."/>
            <person name="Pruitt K."/>
            <person name="Puig M."/>
            <person name="Quesneville H."/>
            <person name="Ram K.R."/>
            <person name="Rand D."/>
            <person name="Rasmussen M.D."/>
            <person name="Reed L.K."/>
            <person name="Reenan R."/>
            <person name="Reily A."/>
            <person name="Remington K.A."/>
            <person name="Rieger T.T."/>
            <person name="Ritchie M.G."/>
            <person name="Robin C."/>
            <person name="Rogers Y.H."/>
            <person name="Rohde C."/>
            <person name="Rozas J."/>
            <person name="Rubenfield M.J."/>
            <person name="Ruiz A."/>
            <person name="Russo S."/>
            <person name="Salzberg S.L."/>
            <person name="Sanchez-Gracia A."/>
            <person name="Saranga D.J."/>
            <person name="Sato H."/>
            <person name="Schaeffer S.W."/>
            <person name="Schatz M.C."/>
            <person name="Schlenke T."/>
            <person name="Schwartz R."/>
            <person name="Segarra C."/>
            <person name="Singh R.S."/>
            <person name="Sirot L."/>
            <person name="Sirota M."/>
            <person name="Sisneros N.B."/>
            <person name="Smith C.D."/>
            <person name="Smith T.F."/>
            <person name="Spieth J."/>
            <person name="Stage D.E."/>
            <person name="Stark A."/>
            <person name="Stephan W."/>
            <person name="Strausberg R.L."/>
            <person name="Strempel S."/>
            <person name="Sturgill D."/>
            <person name="Sutton G."/>
            <person name="Sutton G.G."/>
            <person name="Tao W."/>
            <person name="Teichmann S."/>
            <person name="Tobari Y.N."/>
            <person name="Tomimura Y."/>
            <person name="Tsolas J.M."/>
            <person name="Valente V.L."/>
            <person name="Venter E."/>
            <person name="Venter J.C."/>
            <person name="Vicario S."/>
            <person name="Vieira F.G."/>
            <person name="Vilella A.J."/>
            <person name="Villasante A."/>
            <person name="Walenz B."/>
            <person name="Wang J."/>
            <person name="Wasserman M."/>
            <person name="Watts T."/>
            <person name="Wilson D."/>
            <person name="Wilson R.K."/>
            <person name="Wing R.A."/>
            <person name="Wolfner M.F."/>
            <person name="Wong A."/>
            <person name="Wong G.K."/>
            <person name="Wu C.I."/>
            <person name="Wu G."/>
            <person name="Yamamoto D."/>
            <person name="Yang H.P."/>
            <person name="Yang S.P."/>
            <person name="Yorke J.A."/>
            <person name="Yoshida K."/>
            <person name="Zdobnov E."/>
            <person name="Zhang P."/>
            <person name="Zhang Y."/>
            <person name="Zimin A.V."/>
            <person name="Baldwin J."/>
            <person name="Abdouelleil A."/>
            <person name="Abdulkadir J."/>
            <person name="Abebe A."/>
            <person name="Abera B."/>
            <person name="Abreu J."/>
            <person name="Acer S.C."/>
            <person name="Aftuck L."/>
            <person name="Alexander A."/>
            <person name="An P."/>
            <person name="Anderson E."/>
            <person name="Anderson S."/>
            <person name="Arachi H."/>
            <person name="Azer M."/>
            <person name="Bachantsang P."/>
            <person name="Barry A."/>
            <person name="Bayul T."/>
            <person name="Berlin A."/>
            <person name="Bessette D."/>
            <person name="Bloom T."/>
            <person name="Blye J."/>
            <person name="Boguslavskiy L."/>
            <person name="Bonnet C."/>
            <person name="Boukhgalter B."/>
            <person name="Bourzgui I."/>
            <person name="Brown A."/>
            <person name="Cahill P."/>
            <person name="Channer S."/>
            <person name="Cheshatsang Y."/>
            <person name="Chuda L."/>
            <person name="Citroen M."/>
            <person name="Collymore A."/>
            <person name="Cooke P."/>
            <person name="Costello M."/>
            <person name="D'Aco K."/>
            <person name="Daza R."/>
            <person name="De Haan G."/>
            <person name="DeGray S."/>
            <person name="DeMaso C."/>
            <person name="Dhargay N."/>
            <person name="Dooley K."/>
            <person name="Dooley E."/>
            <person name="Doricent M."/>
            <person name="Dorje P."/>
            <person name="Dorjee K."/>
            <person name="Dupes A."/>
            <person name="Elong R."/>
            <person name="Falk J."/>
            <person name="Farina A."/>
            <person name="Faro S."/>
            <person name="Ferguson D."/>
            <person name="Fisher S."/>
            <person name="Foley C.D."/>
            <person name="Franke A."/>
            <person name="Friedrich D."/>
            <person name="Gadbois L."/>
            <person name="Gearin G."/>
            <person name="Gearin C.R."/>
            <person name="Giannoukos G."/>
            <person name="Goode T."/>
            <person name="Graham J."/>
            <person name="Grandbois E."/>
            <person name="Grewal S."/>
            <person name="Gyaltsen K."/>
            <person name="Hafez N."/>
            <person name="Hagos B."/>
            <person name="Hall J."/>
            <person name="Henson C."/>
            <person name="Hollinger A."/>
            <person name="Honan T."/>
            <person name="Huard M.D."/>
            <person name="Hughes L."/>
            <person name="Hurhula B."/>
            <person name="Husby M.E."/>
            <person name="Kamat A."/>
            <person name="Kanga B."/>
            <person name="Kashin S."/>
            <person name="Khazanovich D."/>
            <person name="Kisner P."/>
            <person name="Lance K."/>
            <person name="Lara M."/>
            <person name="Lee W."/>
            <person name="Lennon N."/>
            <person name="Letendre F."/>
            <person name="LeVine R."/>
            <person name="Lipovsky A."/>
            <person name="Liu X."/>
            <person name="Liu J."/>
            <person name="Liu S."/>
            <person name="Lokyitsang T."/>
            <person name="Lokyitsang Y."/>
            <person name="Lubonja R."/>
            <person name="Lui A."/>
            <person name="MacDonald P."/>
            <person name="Magnisalis V."/>
            <person name="Maru K."/>
            <person name="Matthews C."/>
            <person name="McCusker W."/>
            <person name="McDonough S."/>
            <person name="Mehta T."/>
            <person name="Meldrim J."/>
            <person name="Meneus L."/>
            <person name="Mihai O."/>
            <person name="Mihalev A."/>
            <person name="Mihova T."/>
            <person name="Mittelman R."/>
            <person name="Mlenga V."/>
            <person name="Montmayeur A."/>
            <person name="Mulrain L."/>
            <person name="Navidi A."/>
            <person name="Naylor J."/>
            <person name="Negash T."/>
            <person name="Nguyen T."/>
            <person name="Nguyen N."/>
            <person name="Nicol R."/>
            <person name="Norbu C."/>
            <person name="Norbu N."/>
            <person name="Novod N."/>
            <person name="O'Neill B."/>
            <person name="Osman S."/>
            <person name="Markiewicz E."/>
            <person name="Oyono O.L."/>
            <person name="Patti C."/>
            <person name="Phunkhang P."/>
            <person name="Pierre F."/>
            <person name="Priest M."/>
            <person name="Raghuraman S."/>
            <person name="Rege F."/>
            <person name="Reyes R."/>
            <person name="Rise C."/>
            <person name="Rogov P."/>
            <person name="Ross K."/>
            <person name="Ryan E."/>
            <person name="Settipalli S."/>
            <person name="Shea T."/>
            <person name="Sherpa N."/>
            <person name="Shi L."/>
            <person name="Shih D."/>
            <person name="Sparrow T."/>
            <person name="Spaulding J."/>
            <person name="Stalker J."/>
            <person name="Stange-Thomann N."/>
            <person name="Stavropoulos S."/>
            <person name="Stone C."/>
            <person name="Strader C."/>
            <person name="Tesfaye S."/>
            <person name="Thomson T."/>
            <person name="Thoulutsang Y."/>
            <person name="Thoulutsang D."/>
            <person name="Topham K."/>
            <person name="Topping I."/>
            <person name="Tsamla T."/>
            <person name="Vassiliev H."/>
            <person name="Vo A."/>
            <person name="Wangchuk T."/>
            <person name="Wangdi T."/>
            <person name="Weiand M."/>
            <person name="Wilkinson J."/>
            <person name="Wilson A."/>
            <person name="Yadav S."/>
            <person name="Young G."/>
            <person name="Yu Q."/>
            <person name="Zembek L."/>
            <person name="Zhong D."/>
            <person name="Zimmer A."/>
            <person name="Zwirko Z."/>
            <person name="Jaffe D.B."/>
            <person name="Alvarez P."/>
            <person name="Brockman W."/>
            <person name="Butler J."/>
            <person name="Chin C."/>
            <person name="Gnerre S."/>
            <person name="Grabherr M."/>
            <person name="Kleber M."/>
            <person name="Mauceli E."/>
            <person name="MacCallum I."/>
        </authorList>
    </citation>
    <scope>NUCLEOTIDE SEQUENCE [LARGE SCALE GENOMIC DNA]</scope>
    <source>
        <strain evidence="8 9">TSC#14021-0224.01</strain>
    </source>
</reference>
<dbReference type="GO" id="GO:0071949">
    <property type="term" value="F:FAD binding"/>
    <property type="evidence" value="ECO:0007669"/>
    <property type="project" value="TreeGrafter"/>
</dbReference>
<comment type="cofactor">
    <cofactor evidence="1">
        <name>FAD</name>
        <dbReference type="ChEBI" id="CHEBI:57692"/>
    </cofactor>
</comment>
<dbReference type="Gene3D" id="3.20.20.220">
    <property type="match status" value="1"/>
</dbReference>
<dbReference type="PhylomeDB" id="B3NGU8"/>
<dbReference type="PANTHER" id="PTHR45754:SF3">
    <property type="entry name" value="METHYLENETETRAHYDROFOLATE REDUCTASE (NADPH)"/>
    <property type="match status" value="1"/>
</dbReference>
<dbReference type="AlphaFoldDB" id="B3NGU8"/>
<keyword evidence="9" id="KW-1185">Reference proteome</keyword>
<dbReference type="PANTHER" id="PTHR45754">
    <property type="entry name" value="METHYLENETETRAHYDROFOLATE REDUCTASE"/>
    <property type="match status" value="1"/>
</dbReference>
<dbReference type="OMA" id="WGFHFFT"/>
<dbReference type="GO" id="GO:0009086">
    <property type="term" value="P:methionine biosynthetic process"/>
    <property type="evidence" value="ECO:0007669"/>
    <property type="project" value="TreeGrafter"/>
</dbReference>
<comment type="similarity">
    <text evidence="3">Belongs to the methylenetetrahydrofolate reductase family.</text>
</comment>
<dbReference type="EMBL" id="CH954178">
    <property type="protein sequence ID" value="EDV51405.1"/>
    <property type="molecule type" value="Genomic_DNA"/>
</dbReference>
<evidence type="ECO:0000313" key="8">
    <source>
        <dbReference type="EMBL" id="EDV51405.1"/>
    </source>
</evidence>
<dbReference type="OrthoDB" id="16284at2759"/>
<gene>
    <name evidence="8" type="primary">Dere\GG15499</name>
    <name evidence="8" type="synonym">dere_GLEANR_15568</name>
    <name evidence="8" type="synonym">GG15499</name>
    <name evidence="8" type="ORF">Dere_GG15499</name>
</gene>